<keyword evidence="4" id="KW-0472">Membrane</keyword>
<feature type="transmembrane region" description="Helical" evidence="4">
    <location>
        <begin position="335"/>
        <end position="357"/>
    </location>
</feature>
<dbReference type="Pfam" id="PF00535">
    <property type="entry name" value="Glycos_transf_2"/>
    <property type="match status" value="1"/>
</dbReference>
<accession>A0ABS2HFV6</accession>
<comment type="similarity">
    <text evidence="1">Belongs to the glycosyltransferase 2 family.</text>
</comment>
<evidence type="ECO:0000256" key="4">
    <source>
        <dbReference type="SAM" id="Phobius"/>
    </source>
</evidence>
<dbReference type="RefSeq" id="WP_205157608.1">
    <property type="nucleotide sequence ID" value="NZ_JAFEUM010000002.1"/>
</dbReference>
<evidence type="ECO:0000256" key="1">
    <source>
        <dbReference type="ARBA" id="ARBA00006739"/>
    </source>
</evidence>
<evidence type="ECO:0000259" key="5">
    <source>
        <dbReference type="Pfam" id="PF00535"/>
    </source>
</evidence>
<feature type="domain" description="Glycosyltransferase 2-like" evidence="5">
    <location>
        <begin position="61"/>
        <end position="223"/>
    </location>
</feature>
<feature type="transmembrane region" description="Helical" evidence="4">
    <location>
        <begin position="311"/>
        <end position="329"/>
    </location>
</feature>
<name>A0ABS2HFV6_9VIBR</name>
<evidence type="ECO:0000313" key="7">
    <source>
        <dbReference type="Proteomes" id="UP000809621"/>
    </source>
</evidence>
<evidence type="ECO:0000256" key="2">
    <source>
        <dbReference type="ARBA" id="ARBA00022676"/>
    </source>
</evidence>
<organism evidence="6 7">
    <name type="scientific">Vibrio ulleungensis</name>
    <dbReference type="NCBI Taxonomy" id="2807619"/>
    <lineage>
        <taxon>Bacteria</taxon>
        <taxon>Pseudomonadati</taxon>
        <taxon>Pseudomonadota</taxon>
        <taxon>Gammaproteobacteria</taxon>
        <taxon>Vibrionales</taxon>
        <taxon>Vibrionaceae</taxon>
        <taxon>Vibrio</taxon>
    </lineage>
</organism>
<proteinExistence type="inferred from homology"/>
<dbReference type="Proteomes" id="UP000809621">
    <property type="component" value="Unassembled WGS sequence"/>
</dbReference>
<dbReference type="SUPFAM" id="SSF53448">
    <property type="entry name" value="Nucleotide-diphospho-sugar transferases"/>
    <property type="match status" value="1"/>
</dbReference>
<comment type="caution">
    <text evidence="6">The sequence shown here is derived from an EMBL/GenBank/DDBJ whole genome shotgun (WGS) entry which is preliminary data.</text>
</comment>
<keyword evidence="7" id="KW-1185">Reference proteome</keyword>
<keyword evidence="4" id="KW-0812">Transmembrane</keyword>
<sequence length="392" mass="43754">MNTFDLIWSSLFCVSAALIIYHHVGYPLLLKVYLGALKRRETSENDQYPSQNTEEEMPSITIIIPAYNEAQWIAEKIRNVAMLDYPKQKLTIEIICDGCTDDTAKIAQQTIQEATCADTFFRVHVHQQNRGKVQVLNEAMLSVSSDLTVLSDVSAVVSIDALKIAQHHFSDSNVGVVNGRYTLFEKGSEGESHYWKYQSEIKYAESQIATTIGSHGAFYVFRTALFSPLPANTINDDFVIPMKIVGQGYASVYDTNVVATELEPTTIQNDFSRRLRISAGNMQQVILLANLFHPRFRHIAFAFFSGKGLRLLTPYLMMVALISSLQMIHLPIFQALVFAQLAVYAIGLAGIMVPVINANRILQLIHYMLLGHAANLIGGLGYLVNDSRKQGN</sequence>
<dbReference type="InterPro" id="IPR029044">
    <property type="entry name" value="Nucleotide-diphossugar_trans"/>
</dbReference>
<feature type="transmembrane region" description="Helical" evidence="4">
    <location>
        <begin position="364"/>
        <end position="384"/>
    </location>
</feature>
<dbReference type="CDD" id="cd06439">
    <property type="entry name" value="CESA_like_1"/>
    <property type="match status" value="1"/>
</dbReference>
<dbReference type="InterPro" id="IPR001173">
    <property type="entry name" value="Glyco_trans_2-like"/>
</dbReference>
<protein>
    <submittedName>
        <fullName evidence="6">Glycosyltransferase family 2 protein</fullName>
    </submittedName>
</protein>
<dbReference type="PANTHER" id="PTHR43630">
    <property type="entry name" value="POLY-BETA-1,6-N-ACETYL-D-GLUCOSAMINE SYNTHASE"/>
    <property type="match status" value="1"/>
</dbReference>
<keyword evidence="3" id="KW-0808">Transferase</keyword>
<evidence type="ECO:0000313" key="6">
    <source>
        <dbReference type="EMBL" id="MBM7035996.1"/>
    </source>
</evidence>
<keyword evidence="4" id="KW-1133">Transmembrane helix</keyword>
<reference evidence="6 7" key="1">
    <citation type="submission" date="2021-02" db="EMBL/GenBank/DDBJ databases">
        <authorList>
            <person name="Park J.-S."/>
        </authorList>
    </citation>
    <scope>NUCLEOTIDE SEQUENCE [LARGE SCALE GENOMIC DNA]</scope>
    <source>
        <strain evidence="6 7">188UL20-2</strain>
    </source>
</reference>
<dbReference type="PANTHER" id="PTHR43630:SF1">
    <property type="entry name" value="POLY-BETA-1,6-N-ACETYL-D-GLUCOSAMINE SYNTHASE"/>
    <property type="match status" value="1"/>
</dbReference>
<keyword evidence="2" id="KW-0328">Glycosyltransferase</keyword>
<dbReference type="EMBL" id="JAFEUM010000002">
    <property type="protein sequence ID" value="MBM7035996.1"/>
    <property type="molecule type" value="Genomic_DNA"/>
</dbReference>
<feature type="transmembrane region" description="Helical" evidence="4">
    <location>
        <begin position="6"/>
        <end position="30"/>
    </location>
</feature>
<evidence type="ECO:0000256" key="3">
    <source>
        <dbReference type="ARBA" id="ARBA00022679"/>
    </source>
</evidence>
<gene>
    <name evidence="6" type="ORF">JQC93_06195</name>
</gene>
<dbReference type="Gene3D" id="3.90.550.10">
    <property type="entry name" value="Spore Coat Polysaccharide Biosynthesis Protein SpsA, Chain A"/>
    <property type="match status" value="1"/>
</dbReference>